<name>A0ABR2HQ40_9PEZI</name>
<dbReference type="EMBL" id="JAPCWZ010000009">
    <property type="protein sequence ID" value="KAK8851159.1"/>
    <property type="molecule type" value="Genomic_DNA"/>
</dbReference>
<gene>
    <name evidence="2" type="ORF">PGQ11_013638</name>
</gene>
<reference evidence="2 3" key="1">
    <citation type="journal article" date="2024" name="IMA Fungus">
        <title>Apiospora arundinis, a panoply of carbohydrate-active enzymes and secondary metabolites.</title>
        <authorList>
            <person name="Sorensen T."/>
            <person name="Petersen C."/>
            <person name="Muurmann A.T."/>
            <person name="Christiansen J.V."/>
            <person name="Brundto M.L."/>
            <person name="Overgaard C.K."/>
            <person name="Boysen A.T."/>
            <person name="Wollenberg R.D."/>
            <person name="Larsen T.O."/>
            <person name="Sorensen J.L."/>
            <person name="Nielsen K.L."/>
            <person name="Sondergaard T.E."/>
        </authorList>
    </citation>
    <scope>NUCLEOTIDE SEQUENCE [LARGE SCALE GENOMIC DNA]</scope>
    <source>
        <strain evidence="2 3">AAU 773</strain>
    </source>
</reference>
<feature type="region of interest" description="Disordered" evidence="1">
    <location>
        <begin position="118"/>
        <end position="160"/>
    </location>
</feature>
<feature type="compositionally biased region" description="Low complexity" evidence="1">
    <location>
        <begin position="119"/>
        <end position="143"/>
    </location>
</feature>
<dbReference type="Proteomes" id="UP001390339">
    <property type="component" value="Unassembled WGS sequence"/>
</dbReference>
<protein>
    <submittedName>
        <fullName evidence="2">Uncharacterized protein</fullName>
    </submittedName>
</protein>
<evidence type="ECO:0000256" key="1">
    <source>
        <dbReference type="SAM" id="MobiDB-lite"/>
    </source>
</evidence>
<sequence length="181" mass="18672">MNQNTTNYSCTPGQFAGHQFKYSAGSLNATIGYVSYTPQLNKPLSDLPEWKALAACCADARNVTKLEGDCELWCSLSPARFPPSADDKTILKDLSQCLATNKDTPFSNGAGFAKPQEYTVVKGPSPTPSTTSSGGPSSKPTDGGAAGTQKPGPNAGSSLGMPSLTSAGLMVLALGAFQMAV</sequence>
<comment type="caution">
    <text evidence="2">The sequence shown here is derived from an EMBL/GenBank/DDBJ whole genome shotgun (WGS) entry which is preliminary data.</text>
</comment>
<evidence type="ECO:0000313" key="3">
    <source>
        <dbReference type="Proteomes" id="UP001390339"/>
    </source>
</evidence>
<evidence type="ECO:0000313" key="2">
    <source>
        <dbReference type="EMBL" id="KAK8851159.1"/>
    </source>
</evidence>
<accession>A0ABR2HQ40</accession>
<proteinExistence type="predicted"/>
<organism evidence="2 3">
    <name type="scientific">Apiospora arundinis</name>
    <dbReference type="NCBI Taxonomy" id="335852"/>
    <lineage>
        <taxon>Eukaryota</taxon>
        <taxon>Fungi</taxon>
        <taxon>Dikarya</taxon>
        <taxon>Ascomycota</taxon>
        <taxon>Pezizomycotina</taxon>
        <taxon>Sordariomycetes</taxon>
        <taxon>Xylariomycetidae</taxon>
        <taxon>Amphisphaeriales</taxon>
        <taxon>Apiosporaceae</taxon>
        <taxon>Apiospora</taxon>
    </lineage>
</organism>
<keyword evidence="3" id="KW-1185">Reference proteome</keyword>